<evidence type="ECO:0000256" key="4">
    <source>
        <dbReference type="ARBA" id="ARBA00022840"/>
    </source>
</evidence>
<reference evidence="8" key="1">
    <citation type="journal article" date="2019" name="Int. J. Syst. Evol. Microbiol.">
        <title>The Global Catalogue of Microorganisms (GCM) 10K type strain sequencing project: providing services to taxonomists for standard genome sequencing and annotation.</title>
        <authorList>
            <consortium name="The Broad Institute Genomics Platform"/>
            <consortium name="The Broad Institute Genome Sequencing Center for Infectious Disease"/>
            <person name="Wu L."/>
            <person name="Ma J."/>
        </authorList>
    </citation>
    <scope>NUCLEOTIDE SEQUENCE [LARGE SCALE GENOMIC DNA]</scope>
    <source>
        <strain evidence="8">JCM 17555</strain>
    </source>
</reference>
<accession>A0ABP7NH02</accession>
<dbReference type="PROSITE" id="PS00455">
    <property type="entry name" value="AMP_BINDING"/>
    <property type="match status" value="1"/>
</dbReference>
<name>A0ABP7NH02_9GAMM</name>
<dbReference type="Gene3D" id="3.40.50.12780">
    <property type="entry name" value="N-terminal domain of ligase-like"/>
    <property type="match status" value="1"/>
</dbReference>
<dbReference type="Gene3D" id="3.30.300.30">
    <property type="match status" value="1"/>
</dbReference>
<dbReference type="Pfam" id="PF13193">
    <property type="entry name" value="AMP-binding_C"/>
    <property type="match status" value="1"/>
</dbReference>
<dbReference type="PANTHER" id="PTHR43107">
    <property type="entry name" value="LONG-CHAIN FATTY ACID TRANSPORT PROTEIN"/>
    <property type="match status" value="1"/>
</dbReference>
<dbReference type="RefSeq" id="WP_344802460.1">
    <property type="nucleotide sequence ID" value="NZ_BAABBO010000001.1"/>
</dbReference>
<gene>
    <name evidence="7" type="ORF">GCM10022278_02470</name>
</gene>
<dbReference type="InterPro" id="IPR000873">
    <property type="entry name" value="AMP-dep_synth/lig_dom"/>
</dbReference>
<sequence>MSEGERIGLTDIVRKLPAVVRRLPSILKGAYYFALIREQADLTMGDILVNNANKHGDVTAILYESRAISYSQLNALVNKTANYLHALGIERGDVIALNMQNRPEVLAIIMAAAKLGAACAMFNTAQRSEGLVHSLTLTRPRAVIIGEEQMEAWHTATAAATSPSALDFEFKLFVPDIDILSESAFKQWKRRHKTPEHFVNLISAVDSYRSDEPRVLNRPVAGDTAVYLFTSGTTGLPKAAPSSHLKWFKAYGGFGHMALALKPDDVVYVPLPLYHGTGLLVCWGAALAGSCAIAIRRKFSATQFWDDVRRFDATVFGYVGELCRYLLAQAPSPRDKQHRLTRMIGNGLRPSIWKPFKKRFGIKQVSELYAASEGNIGFSNFLNLDNTVGFSTAPFALVQYKEGTREPVRNKHGQLTRVAQGEPGLLLGEITERWKFEGYSQSEATEQAIVRDAFKKADAWFNTGDVLRSIGWRHLQFVDRMGDTFRWKGENVSTTEVENILDDFNNIGEVIVYGVEIPEGSGRVGMATVTLAEPSAGLDTNSLLLFLEERLPRYALPVFLRVTPEIEKTATFKYKKVDLKKLGYSARPGDSLYVLHPDKSRYVRLTLALAKQIDDATLRF</sequence>
<dbReference type="InterPro" id="IPR025110">
    <property type="entry name" value="AMP-bd_C"/>
</dbReference>
<dbReference type="EMBL" id="BAABBO010000001">
    <property type="protein sequence ID" value="GAA3946812.1"/>
    <property type="molecule type" value="Genomic_DNA"/>
</dbReference>
<keyword evidence="2" id="KW-0436">Ligase</keyword>
<dbReference type="PANTHER" id="PTHR43107:SF15">
    <property type="entry name" value="FATTY ACID TRANSPORT PROTEIN 3, ISOFORM A"/>
    <property type="match status" value="1"/>
</dbReference>
<keyword evidence="8" id="KW-1185">Reference proteome</keyword>
<evidence type="ECO:0000256" key="3">
    <source>
        <dbReference type="ARBA" id="ARBA00022741"/>
    </source>
</evidence>
<evidence type="ECO:0000256" key="1">
    <source>
        <dbReference type="ARBA" id="ARBA00006432"/>
    </source>
</evidence>
<dbReference type="Proteomes" id="UP001501337">
    <property type="component" value="Unassembled WGS sequence"/>
</dbReference>
<dbReference type="InterPro" id="IPR020845">
    <property type="entry name" value="AMP-binding_CS"/>
</dbReference>
<evidence type="ECO:0000313" key="7">
    <source>
        <dbReference type="EMBL" id="GAA3946812.1"/>
    </source>
</evidence>
<organism evidence="7 8">
    <name type="scientific">Allohahella marinimesophila</name>
    <dbReference type="NCBI Taxonomy" id="1054972"/>
    <lineage>
        <taxon>Bacteria</taxon>
        <taxon>Pseudomonadati</taxon>
        <taxon>Pseudomonadota</taxon>
        <taxon>Gammaproteobacteria</taxon>
        <taxon>Oceanospirillales</taxon>
        <taxon>Hahellaceae</taxon>
        <taxon>Allohahella</taxon>
    </lineage>
</organism>
<evidence type="ECO:0000313" key="8">
    <source>
        <dbReference type="Proteomes" id="UP001501337"/>
    </source>
</evidence>
<feature type="domain" description="AMP-binding enzyme C-terminal" evidence="6">
    <location>
        <begin position="496"/>
        <end position="573"/>
    </location>
</feature>
<proteinExistence type="inferred from homology"/>
<keyword evidence="4" id="KW-0067">ATP-binding</keyword>
<evidence type="ECO:0000259" key="6">
    <source>
        <dbReference type="Pfam" id="PF13193"/>
    </source>
</evidence>
<protein>
    <submittedName>
        <fullName evidence="7">Long-chain-acyl-CoA synthetase</fullName>
    </submittedName>
</protein>
<dbReference type="Pfam" id="PF00501">
    <property type="entry name" value="AMP-binding"/>
    <property type="match status" value="1"/>
</dbReference>
<dbReference type="InterPro" id="IPR042099">
    <property type="entry name" value="ANL_N_sf"/>
</dbReference>
<evidence type="ECO:0000256" key="2">
    <source>
        <dbReference type="ARBA" id="ARBA00022598"/>
    </source>
</evidence>
<dbReference type="InterPro" id="IPR045851">
    <property type="entry name" value="AMP-bd_C_sf"/>
</dbReference>
<evidence type="ECO:0000259" key="5">
    <source>
        <dbReference type="Pfam" id="PF00501"/>
    </source>
</evidence>
<keyword evidence="3" id="KW-0547">Nucleotide-binding</keyword>
<dbReference type="NCBIfam" id="NF006134">
    <property type="entry name" value="PRK08279.1"/>
    <property type="match status" value="1"/>
</dbReference>
<comment type="similarity">
    <text evidence="1">Belongs to the ATP-dependent AMP-binding enzyme family.</text>
</comment>
<feature type="domain" description="AMP-dependent synthetase/ligase" evidence="5">
    <location>
        <begin position="50"/>
        <end position="394"/>
    </location>
</feature>
<comment type="caution">
    <text evidence="7">The sequence shown here is derived from an EMBL/GenBank/DDBJ whole genome shotgun (WGS) entry which is preliminary data.</text>
</comment>
<dbReference type="SUPFAM" id="SSF56801">
    <property type="entry name" value="Acetyl-CoA synthetase-like"/>
    <property type="match status" value="1"/>
</dbReference>